<dbReference type="PANTHER" id="PTHR36852:SF1">
    <property type="entry name" value="PROTEIN GVPL 2"/>
    <property type="match status" value="1"/>
</dbReference>
<keyword evidence="1" id="KW-0304">Gas vesicle</keyword>
<dbReference type="GO" id="GO:0031411">
    <property type="term" value="C:gas vesicle"/>
    <property type="evidence" value="ECO:0007669"/>
    <property type="project" value="UniProtKB-SubCell"/>
</dbReference>
<comment type="subcellular location">
    <subcellularLocation>
        <location evidence="2">Gas vesicle</location>
    </subcellularLocation>
</comment>
<proteinExistence type="inferred from homology"/>
<dbReference type="Pfam" id="PF06386">
    <property type="entry name" value="GvpL_GvpF"/>
    <property type="match status" value="1"/>
</dbReference>
<evidence type="ECO:0000256" key="2">
    <source>
        <dbReference type="ARBA" id="ARBA00035108"/>
    </source>
</evidence>
<comment type="caution">
    <text evidence="4">The sequence shown here is derived from an EMBL/GenBank/DDBJ whole genome shotgun (WGS) entry which is preliminary data.</text>
</comment>
<sequence>MSNYIYGVIQSEREKNFGAIGIAGGDEVYTVLYRDLATVVSDSLPPAPTTLVKEEVVRYLFAHQFVIEKVMKDHTVIPFKFGTTTSSSEEVRRIFERGYAKFKDAFKSMEGKVELDVVATWNKDSVFKDISQEEEIIKFKQSLGPQPSSEDKVKLGRIVEASLTKKNEKLAAEIIDALSPVAQDFCLHDTPGAAVIINSAFLTLKERVEEFDQRLEEIDKKYEGRLNFRRLGPLPPYSF</sequence>
<name>X0TS10_9ZZZZ</name>
<feature type="non-terminal residue" evidence="4">
    <location>
        <position position="239"/>
    </location>
</feature>
<protein>
    <recommendedName>
        <fullName evidence="5">Gas vesicle synthesis GvpLGvpF</fullName>
    </recommendedName>
</protein>
<evidence type="ECO:0000313" key="4">
    <source>
        <dbReference type="EMBL" id="GAF89961.1"/>
    </source>
</evidence>
<dbReference type="AlphaFoldDB" id="X0TS10"/>
<evidence type="ECO:0000256" key="3">
    <source>
        <dbReference type="ARBA" id="ARBA00035643"/>
    </source>
</evidence>
<organism evidence="4">
    <name type="scientific">marine sediment metagenome</name>
    <dbReference type="NCBI Taxonomy" id="412755"/>
    <lineage>
        <taxon>unclassified sequences</taxon>
        <taxon>metagenomes</taxon>
        <taxon>ecological metagenomes</taxon>
    </lineage>
</organism>
<comment type="similarity">
    <text evidence="3">Belongs to the gas vesicle GvpF/GvpL family.</text>
</comment>
<dbReference type="PANTHER" id="PTHR36852">
    <property type="entry name" value="PROTEIN GVPL 2"/>
    <property type="match status" value="1"/>
</dbReference>
<dbReference type="InterPro" id="IPR009430">
    <property type="entry name" value="GvpL/GvpF"/>
</dbReference>
<evidence type="ECO:0008006" key="5">
    <source>
        <dbReference type="Google" id="ProtNLM"/>
    </source>
</evidence>
<evidence type="ECO:0000256" key="1">
    <source>
        <dbReference type="ARBA" id="ARBA00022987"/>
    </source>
</evidence>
<gene>
    <name evidence="4" type="ORF">S01H1_25477</name>
</gene>
<reference evidence="4" key="1">
    <citation type="journal article" date="2014" name="Front. Microbiol.">
        <title>High frequency of phylogenetically diverse reductive dehalogenase-homologous genes in deep subseafloor sedimentary metagenomes.</title>
        <authorList>
            <person name="Kawai M."/>
            <person name="Futagami T."/>
            <person name="Toyoda A."/>
            <person name="Takaki Y."/>
            <person name="Nishi S."/>
            <person name="Hori S."/>
            <person name="Arai W."/>
            <person name="Tsubouchi T."/>
            <person name="Morono Y."/>
            <person name="Uchiyama I."/>
            <person name="Ito T."/>
            <person name="Fujiyama A."/>
            <person name="Inagaki F."/>
            <person name="Takami H."/>
        </authorList>
    </citation>
    <scope>NUCLEOTIDE SEQUENCE</scope>
    <source>
        <strain evidence="4">Expedition CK06-06</strain>
    </source>
</reference>
<accession>X0TS10</accession>
<dbReference type="EMBL" id="BARS01015393">
    <property type="protein sequence ID" value="GAF89961.1"/>
    <property type="molecule type" value="Genomic_DNA"/>
</dbReference>
<dbReference type="GO" id="GO:0031412">
    <property type="term" value="P:gas vesicle organization"/>
    <property type="evidence" value="ECO:0007669"/>
    <property type="project" value="InterPro"/>
</dbReference>